<keyword evidence="1" id="KW-1133">Transmembrane helix</keyword>
<protein>
    <submittedName>
        <fullName evidence="2">Uncharacterized protein</fullName>
    </submittedName>
</protein>
<name>A0A6B1G0T6_9CHLR</name>
<keyword evidence="1" id="KW-0472">Membrane</keyword>
<proteinExistence type="predicted"/>
<accession>A0A6B1G0T6</accession>
<dbReference type="AlphaFoldDB" id="A0A6B1G0T6"/>
<keyword evidence="1" id="KW-0812">Transmembrane</keyword>
<dbReference type="EMBL" id="VYDA01000537">
    <property type="protein sequence ID" value="MYH63053.1"/>
    <property type="molecule type" value="Genomic_DNA"/>
</dbReference>
<feature type="transmembrane region" description="Helical" evidence="1">
    <location>
        <begin position="38"/>
        <end position="60"/>
    </location>
</feature>
<reference evidence="2" key="1">
    <citation type="submission" date="2019-09" db="EMBL/GenBank/DDBJ databases">
        <title>Characterisation of the sponge microbiome using genome-centric metagenomics.</title>
        <authorList>
            <person name="Engelberts J.P."/>
            <person name="Robbins S.J."/>
            <person name="De Goeij J.M."/>
            <person name="Aranda M."/>
            <person name="Bell S.C."/>
            <person name="Webster N.S."/>
        </authorList>
    </citation>
    <scope>NUCLEOTIDE SEQUENCE</scope>
    <source>
        <strain evidence="2">SB0675_bin_29</strain>
    </source>
</reference>
<gene>
    <name evidence="2" type="ORF">F4148_15285</name>
</gene>
<comment type="caution">
    <text evidence="2">The sequence shown here is derived from an EMBL/GenBank/DDBJ whole genome shotgun (WGS) entry which is preliminary data.</text>
</comment>
<organism evidence="2">
    <name type="scientific">Caldilineaceae bacterium SB0675_bin_29</name>
    <dbReference type="NCBI Taxonomy" id="2605266"/>
    <lineage>
        <taxon>Bacteria</taxon>
        <taxon>Bacillati</taxon>
        <taxon>Chloroflexota</taxon>
        <taxon>Caldilineae</taxon>
        <taxon>Caldilineales</taxon>
        <taxon>Caldilineaceae</taxon>
    </lineage>
</organism>
<dbReference type="PROSITE" id="PS51257">
    <property type="entry name" value="PROKAR_LIPOPROTEIN"/>
    <property type="match status" value="1"/>
</dbReference>
<feature type="transmembrane region" description="Helical" evidence="1">
    <location>
        <begin position="72"/>
        <end position="94"/>
    </location>
</feature>
<evidence type="ECO:0000256" key="1">
    <source>
        <dbReference type="SAM" id="Phobius"/>
    </source>
</evidence>
<sequence>MGKWRVLGAVVAGLAVVAACRAGIFASSSIYRFVNPNITTTVFIPLGALMVLGLGMVTLVTLKHRRDVFSHFTLVAAAGITGVVLGLMVMAFVLD</sequence>
<evidence type="ECO:0000313" key="2">
    <source>
        <dbReference type="EMBL" id="MYH63053.1"/>
    </source>
</evidence>